<dbReference type="FunFam" id="3.10.20.90:FF:000298">
    <property type="entry name" value="BAG family molecular chaperone regulator 1"/>
    <property type="match status" value="1"/>
</dbReference>
<comment type="function">
    <text evidence="2">Co-chaperone that regulates diverse cellular pathways, such as programmed cell death and stress responses.</text>
</comment>
<accession>A0A7I8IEU7</accession>
<keyword evidence="4" id="KW-1133">Transmembrane helix</keyword>
<keyword evidence="4" id="KW-0812">Transmembrane</keyword>
<keyword evidence="4" id="KW-0472">Membrane</keyword>
<name>A0A7I8IEU7_SPIIN</name>
<evidence type="ECO:0000313" key="8">
    <source>
        <dbReference type="Proteomes" id="UP001189122"/>
    </source>
</evidence>
<dbReference type="PANTHER" id="PTHR12329:SF11">
    <property type="entry name" value="BAG FAMILY MOLECULAR CHAPERONE REGULATOR 1"/>
    <property type="match status" value="1"/>
</dbReference>
<dbReference type="InterPro" id="IPR003103">
    <property type="entry name" value="BAG_domain"/>
</dbReference>
<dbReference type="InterPro" id="IPR039773">
    <property type="entry name" value="BAG_chaperone_regulator"/>
</dbReference>
<keyword evidence="8" id="KW-1185">Reference proteome</keyword>
<feature type="compositionally biased region" description="Low complexity" evidence="3">
    <location>
        <begin position="305"/>
        <end position="324"/>
    </location>
</feature>
<feature type="transmembrane region" description="Helical" evidence="4">
    <location>
        <begin position="346"/>
        <end position="367"/>
    </location>
</feature>
<evidence type="ECO:0000259" key="5">
    <source>
        <dbReference type="PROSITE" id="PS50053"/>
    </source>
</evidence>
<dbReference type="AlphaFoldDB" id="A0A7I8IEU7"/>
<gene>
    <name evidence="7" type="ORF">SI7747_02002846</name>
</gene>
<dbReference type="InterPro" id="IPR000626">
    <property type="entry name" value="Ubiquitin-like_dom"/>
</dbReference>
<evidence type="ECO:0000256" key="1">
    <source>
        <dbReference type="ARBA" id="ARBA00023186"/>
    </source>
</evidence>
<dbReference type="PROSITE" id="PS51035">
    <property type="entry name" value="BAG"/>
    <property type="match status" value="1"/>
</dbReference>
<evidence type="ECO:0000313" key="7">
    <source>
        <dbReference type="EMBL" id="CAA2616628.1"/>
    </source>
</evidence>
<dbReference type="EMBL" id="CACRZD030000002">
    <property type="protein sequence ID" value="CAA6656306.1"/>
    <property type="molecule type" value="Genomic_DNA"/>
</dbReference>
<dbReference type="PANTHER" id="PTHR12329">
    <property type="entry name" value="BCL2-ASSOCIATED ATHANOGENE"/>
    <property type="match status" value="1"/>
</dbReference>
<dbReference type="EMBL" id="LR743589">
    <property type="protein sequence ID" value="CAA2616628.1"/>
    <property type="molecule type" value="Genomic_DNA"/>
</dbReference>
<evidence type="ECO:0000256" key="4">
    <source>
        <dbReference type="SAM" id="Phobius"/>
    </source>
</evidence>
<feature type="compositionally biased region" description="Basic and acidic residues" evidence="3">
    <location>
        <begin position="254"/>
        <end position="266"/>
    </location>
</feature>
<dbReference type="GO" id="GO:0050821">
    <property type="term" value="P:protein stabilization"/>
    <property type="evidence" value="ECO:0007669"/>
    <property type="project" value="TreeGrafter"/>
</dbReference>
<dbReference type="Proteomes" id="UP001189122">
    <property type="component" value="Unassembled WGS sequence"/>
</dbReference>
<dbReference type="SUPFAM" id="SSF54236">
    <property type="entry name" value="Ubiquitin-like"/>
    <property type="match status" value="1"/>
</dbReference>
<dbReference type="PROSITE" id="PS50053">
    <property type="entry name" value="UBIQUITIN_2"/>
    <property type="match status" value="1"/>
</dbReference>
<evidence type="ECO:0000259" key="6">
    <source>
        <dbReference type="PROSITE" id="PS51035"/>
    </source>
</evidence>
<dbReference type="InterPro" id="IPR029071">
    <property type="entry name" value="Ubiquitin-like_domsf"/>
</dbReference>
<keyword evidence="1" id="KW-0143">Chaperone</keyword>
<dbReference type="SUPFAM" id="SSF63491">
    <property type="entry name" value="BAG domain"/>
    <property type="match status" value="1"/>
</dbReference>
<dbReference type="GO" id="GO:0000774">
    <property type="term" value="F:adenyl-nucleotide exchange factor activity"/>
    <property type="evidence" value="ECO:0007669"/>
    <property type="project" value="TreeGrafter"/>
</dbReference>
<feature type="region of interest" description="Disordered" evidence="3">
    <location>
        <begin position="241"/>
        <end position="280"/>
    </location>
</feature>
<reference evidence="7 8" key="1">
    <citation type="submission" date="2019-12" db="EMBL/GenBank/DDBJ databases">
        <authorList>
            <person name="Scholz U."/>
            <person name="Mascher M."/>
            <person name="Fiebig A."/>
        </authorList>
    </citation>
    <scope>NUCLEOTIDE SEQUENCE</scope>
</reference>
<dbReference type="Gene3D" id="1.20.58.120">
    <property type="entry name" value="BAG domain"/>
    <property type="match status" value="1"/>
</dbReference>
<feature type="region of interest" description="Disordered" evidence="3">
    <location>
        <begin position="293"/>
        <end position="324"/>
    </location>
</feature>
<dbReference type="SMART" id="SM00264">
    <property type="entry name" value="BAG"/>
    <property type="match status" value="1"/>
</dbReference>
<dbReference type="Pfam" id="PF02179">
    <property type="entry name" value="BAG"/>
    <property type="match status" value="1"/>
</dbReference>
<dbReference type="GO" id="GO:0005737">
    <property type="term" value="C:cytoplasm"/>
    <property type="evidence" value="ECO:0007669"/>
    <property type="project" value="TreeGrafter"/>
</dbReference>
<feature type="domain" description="BAG" evidence="6">
    <location>
        <begin position="156"/>
        <end position="237"/>
    </location>
</feature>
<dbReference type="InterPro" id="IPR036533">
    <property type="entry name" value="BAG_dom_sf"/>
</dbReference>
<dbReference type="Gene3D" id="3.10.20.90">
    <property type="entry name" value="Phosphatidylinositol 3-kinase Catalytic Subunit, Chain A, domain 1"/>
    <property type="match status" value="1"/>
</dbReference>
<dbReference type="Pfam" id="PF00240">
    <property type="entry name" value="ubiquitin"/>
    <property type="match status" value="1"/>
</dbReference>
<organism evidence="7">
    <name type="scientific">Spirodela intermedia</name>
    <name type="common">Intermediate duckweed</name>
    <dbReference type="NCBI Taxonomy" id="51605"/>
    <lineage>
        <taxon>Eukaryota</taxon>
        <taxon>Viridiplantae</taxon>
        <taxon>Streptophyta</taxon>
        <taxon>Embryophyta</taxon>
        <taxon>Tracheophyta</taxon>
        <taxon>Spermatophyta</taxon>
        <taxon>Magnoliopsida</taxon>
        <taxon>Liliopsida</taxon>
        <taxon>Araceae</taxon>
        <taxon>Lemnoideae</taxon>
        <taxon>Spirodela</taxon>
    </lineage>
</organism>
<proteinExistence type="predicted"/>
<evidence type="ECO:0000256" key="2">
    <source>
        <dbReference type="ARBA" id="ARBA00058673"/>
    </source>
</evidence>
<dbReference type="SMART" id="SM00213">
    <property type="entry name" value="UBQ"/>
    <property type="match status" value="1"/>
</dbReference>
<dbReference type="GO" id="GO:0051087">
    <property type="term" value="F:protein-folding chaperone binding"/>
    <property type="evidence" value="ECO:0007669"/>
    <property type="project" value="InterPro"/>
</dbReference>
<evidence type="ECO:0000256" key="3">
    <source>
        <dbReference type="SAM" id="MobiDB-lite"/>
    </source>
</evidence>
<feature type="domain" description="Ubiquitin-like" evidence="5">
    <location>
        <begin position="64"/>
        <end position="140"/>
    </location>
</feature>
<sequence length="387" mass="42565">MMRARTTAPAFAPVKDKAFVSAGKAAAHPAGGSPQPEDVKWEVRPCGMLVQKRSPDSAAGPPAPTIRVRVKYGSAHHEIYLSSQATFGELKKLLAERTGLHPQDQKLLYKDKERESTAYLDTSGVKDRSKIVLVEDPTGQARRFLEMRKNAKMEKAAKSISQISVEVDKLATKVSTLESIASKGKKVAEGDVVTLIEQLMNQLLKLDGLVVEGDVKLQRKTQVKRVQKYVETLDNLKVRNSNTRADVEMQPAQRETEKQPHLDHLHQPQPPRQQQRVSQPPVVVTTDWETFDLLSGPPPPPPSRAAPIQPAAVSGGAPAAVSPPRGSTGSCSEAFCVGQSSVHQLMYIWGACPLRLLLLLFWVWLVFPYFSSLLPPLPSLPSFHSFL</sequence>
<protein>
    <submittedName>
        <fullName evidence="7">Uncharacterized protein</fullName>
    </submittedName>
</protein>